<dbReference type="Proteomes" id="UP000320455">
    <property type="component" value="Unassembled WGS sequence"/>
</dbReference>
<dbReference type="RefSeq" id="WP_146470624.1">
    <property type="nucleotide sequence ID" value="NZ_VOCK01000358.1"/>
</dbReference>
<name>A0ABD7S3S8_XANVA</name>
<organism evidence="1 2">
    <name type="scientific">Xanthomonas vasicola</name>
    <dbReference type="NCBI Taxonomy" id="56459"/>
    <lineage>
        <taxon>Bacteria</taxon>
        <taxon>Pseudomonadati</taxon>
        <taxon>Pseudomonadota</taxon>
        <taxon>Gammaproteobacteria</taxon>
        <taxon>Lysobacterales</taxon>
        <taxon>Lysobacteraceae</taxon>
        <taxon>Xanthomonas</taxon>
    </lineage>
</organism>
<gene>
    <name evidence="1" type="ORF">FQK01_25440</name>
</gene>
<comment type="caution">
    <text evidence="1">The sequence shown here is derived from an EMBL/GenBank/DDBJ whole genome shotgun (WGS) entry which is preliminary data.</text>
</comment>
<sequence>RRYEAAQVYVFDKGGSSRITTDHVGGRFYDLGGDASPAFQPLAHVDNDQERAWAQEWLIDIIVGEGVDMTP</sequence>
<evidence type="ECO:0000313" key="1">
    <source>
        <dbReference type="EMBL" id="TWQ42306.1"/>
    </source>
</evidence>
<evidence type="ECO:0000313" key="2">
    <source>
        <dbReference type="Proteomes" id="UP000320455"/>
    </source>
</evidence>
<protein>
    <submittedName>
        <fullName evidence="1">Uncharacterized protein</fullName>
    </submittedName>
</protein>
<feature type="non-terminal residue" evidence="1">
    <location>
        <position position="1"/>
    </location>
</feature>
<keyword evidence="2" id="KW-1185">Reference proteome</keyword>
<proteinExistence type="predicted"/>
<accession>A0ABD7S3S8</accession>
<feature type="non-terminal residue" evidence="1">
    <location>
        <position position="71"/>
    </location>
</feature>
<reference evidence="2" key="1">
    <citation type="journal article" date="2020" name="Phytopathology">
        <title>Genomic acquisitions in emerging populations of Xanthomonas vasicola pv. vasculorum infecting corn in the U.S. and Argentina.</title>
        <authorList>
            <person name="Perez-Quintero A.L."/>
        </authorList>
    </citation>
    <scope>NUCLEOTIDE SEQUENCE [LARGE SCALE GENOMIC DNA]</scope>
    <source>
        <strain evidence="2">Xvh-L</strain>
    </source>
</reference>
<dbReference type="EMBL" id="VOCK01000358">
    <property type="protein sequence ID" value="TWQ42306.1"/>
    <property type="molecule type" value="Genomic_DNA"/>
</dbReference>
<dbReference type="AlphaFoldDB" id="A0ABD7S3S8"/>